<evidence type="ECO:0000256" key="1">
    <source>
        <dbReference type="ARBA" id="ARBA00009183"/>
    </source>
</evidence>
<dbReference type="InterPro" id="IPR036188">
    <property type="entry name" value="FAD/NAD-bd_sf"/>
</dbReference>
<dbReference type="PRINTS" id="PR00370">
    <property type="entry name" value="FMOXYGENASE"/>
</dbReference>
<evidence type="ECO:0000256" key="3">
    <source>
        <dbReference type="ARBA" id="ARBA00022827"/>
    </source>
</evidence>
<keyword evidence="4" id="KW-0521">NADP</keyword>
<dbReference type="InterPro" id="IPR050346">
    <property type="entry name" value="FMO-like"/>
</dbReference>
<evidence type="ECO:0000313" key="8">
    <source>
        <dbReference type="Proteomes" id="UP000800097"/>
    </source>
</evidence>
<gene>
    <name evidence="7" type="ORF">EI97DRAFT_447560</name>
</gene>
<dbReference type="GO" id="GO:0050660">
    <property type="term" value="F:flavin adenine dinucleotide binding"/>
    <property type="evidence" value="ECO:0007669"/>
    <property type="project" value="InterPro"/>
</dbReference>
<dbReference type="GO" id="GO:0050661">
    <property type="term" value="F:NADP binding"/>
    <property type="evidence" value="ECO:0007669"/>
    <property type="project" value="InterPro"/>
</dbReference>
<dbReference type="Pfam" id="PF13450">
    <property type="entry name" value="NAD_binding_8"/>
    <property type="match status" value="1"/>
</dbReference>
<dbReference type="GO" id="GO:0004499">
    <property type="term" value="F:N,N-dimethylaniline monooxygenase activity"/>
    <property type="evidence" value="ECO:0007669"/>
    <property type="project" value="InterPro"/>
</dbReference>
<evidence type="ECO:0000256" key="4">
    <source>
        <dbReference type="ARBA" id="ARBA00022857"/>
    </source>
</evidence>
<dbReference type="PANTHER" id="PTHR23023">
    <property type="entry name" value="DIMETHYLANILINE MONOOXYGENASE"/>
    <property type="match status" value="1"/>
</dbReference>
<evidence type="ECO:0000256" key="5">
    <source>
        <dbReference type="ARBA" id="ARBA00023002"/>
    </source>
</evidence>
<keyword evidence="3" id="KW-0274">FAD</keyword>
<feature type="region of interest" description="Disordered" evidence="6">
    <location>
        <begin position="56"/>
        <end position="92"/>
    </location>
</feature>
<dbReference type="OrthoDB" id="66881at2759"/>
<evidence type="ECO:0000256" key="6">
    <source>
        <dbReference type="SAM" id="MobiDB-lite"/>
    </source>
</evidence>
<protein>
    <submittedName>
        <fullName evidence="7">FAD/NAD(P)-binding domain-containing protein</fullName>
    </submittedName>
</protein>
<dbReference type="InterPro" id="IPR020946">
    <property type="entry name" value="Flavin_mOase-like"/>
</dbReference>
<accession>A0A6A6JVY0</accession>
<dbReference type="Proteomes" id="UP000800097">
    <property type="component" value="Unassembled WGS sequence"/>
</dbReference>
<organism evidence="7 8">
    <name type="scientific">Westerdykella ornata</name>
    <dbReference type="NCBI Taxonomy" id="318751"/>
    <lineage>
        <taxon>Eukaryota</taxon>
        <taxon>Fungi</taxon>
        <taxon>Dikarya</taxon>
        <taxon>Ascomycota</taxon>
        <taxon>Pezizomycotina</taxon>
        <taxon>Dothideomycetes</taxon>
        <taxon>Pleosporomycetidae</taxon>
        <taxon>Pleosporales</taxon>
        <taxon>Sporormiaceae</taxon>
        <taxon>Westerdykella</taxon>
    </lineage>
</organism>
<reference evidence="7" key="1">
    <citation type="journal article" date="2020" name="Stud. Mycol.">
        <title>101 Dothideomycetes genomes: a test case for predicting lifestyles and emergence of pathogens.</title>
        <authorList>
            <person name="Haridas S."/>
            <person name="Albert R."/>
            <person name="Binder M."/>
            <person name="Bloem J."/>
            <person name="Labutti K."/>
            <person name="Salamov A."/>
            <person name="Andreopoulos B."/>
            <person name="Baker S."/>
            <person name="Barry K."/>
            <person name="Bills G."/>
            <person name="Bluhm B."/>
            <person name="Cannon C."/>
            <person name="Castanera R."/>
            <person name="Culley D."/>
            <person name="Daum C."/>
            <person name="Ezra D."/>
            <person name="Gonzalez J."/>
            <person name="Henrissat B."/>
            <person name="Kuo A."/>
            <person name="Liang C."/>
            <person name="Lipzen A."/>
            <person name="Lutzoni F."/>
            <person name="Magnuson J."/>
            <person name="Mondo S."/>
            <person name="Nolan M."/>
            <person name="Ohm R."/>
            <person name="Pangilinan J."/>
            <person name="Park H.-J."/>
            <person name="Ramirez L."/>
            <person name="Alfaro M."/>
            <person name="Sun H."/>
            <person name="Tritt A."/>
            <person name="Yoshinaga Y."/>
            <person name="Zwiers L.-H."/>
            <person name="Turgeon B."/>
            <person name="Goodwin S."/>
            <person name="Spatafora J."/>
            <person name="Crous P."/>
            <person name="Grigoriev I."/>
        </authorList>
    </citation>
    <scope>NUCLEOTIDE SEQUENCE</scope>
    <source>
        <strain evidence="7">CBS 379.55</strain>
    </source>
</reference>
<name>A0A6A6JVY0_WESOR</name>
<proteinExistence type="inferred from homology"/>
<dbReference type="Gene3D" id="3.50.50.60">
    <property type="entry name" value="FAD/NAD(P)-binding domain"/>
    <property type="match status" value="2"/>
</dbReference>
<dbReference type="GeneID" id="54553274"/>
<dbReference type="InterPro" id="IPR000960">
    <property type="entry name" value="Flavin_mOase"/>
</dbReference>
<keyword evidence="8" id="KW-1185">Reference proteome</keyword>
<keyword evidence="5" id="KW-0560">Oxidoreductase</keyword>
<evidence type="ECO:0000313" key="7">
    <source>
        <dbReference type="EMBL" id="KAF2279876.1"/>
    </source>
</evidence>
<dbReference type="RefSeq" id="XP_033657415.1">
    <property type="nucleotide sequence ID" value="XM_033800099.1"/>
</dbReference>
<comment type="similarity">
    <text evidence="1">Belongs to the FMO family.</text>
</comment>
<dbReference type="AlphaFoldDB" id="A0A6A6JVY0"/>
<dbReference type="SUPFAM" id="SSF51905">
    <property type="entry name" value="FAD/NAD(P)-binding domain"/>
    <property type="match status" value="2"/>
</dbReference>
<keyword evidence="2" id="KW-0285">Flavoprotein</keyword>
<dbReference type="EMBL" id="ML986485">
    <property type="protein sequence ID" value="KAF2279876.1"/>
    <property type="molecule type" value="Genomic_DNA"/>
</dbReference>
<sequence>MVLLRARTVAIVGAGPSGLVAAKYFRAEKAFDKIVIFEQRGRIGGIWNYTPDQRDEDLFTVPQTDPAGRNQEPTWREVDSQDGEEQEQNGVKKEASFLSPLYERLETNIPRGLMGFQDLDWPQDSQLFPKHETVLEYIEEYGRDVKHMVLFETQVVDVRAADQEYGGRWRVKSRNLRSGNEDEEIYDAVIVANGHFVVPHVPDIPGIKEWNANYPGAISHSKYFRKPEDFAGKKVVVKPLLWSSRSVSFFNPSKVIDPRKREHRPIARFLPESRGVEFEDGAIEHDVDAVLFATGYYYSLPFLKHVEPALITDGSHVHHTYQHLFYAPRPTISFLVLNQRVIPFPMAEVQSAVLARAYSGRLPLPPLAEMQQWEENAIAENGNGKNFHLLPFPRDGQYLNKMSDWAMMVPPREGLENDGKGRIPPRWGKWEFWCRDNFAAIRGAFGARGEERHKVRSIEELGFVQGKEREHQGEENRII</sequence>
<evidence type="ECO:0000256" key="2">
    <source>
        <dbReference type="ARBA" id="ARBA00022630"/>
    </source>
</evidence>
<dbReference type="Pfam" id="PF00743">
    <property type="entry name" value="FMO-like"/>
    <property type="match status" value="2"/>
</dbReference>